<name>A0A2P8GHG3_9BACT</name>
<sequence length="253" mass="27002">MKILDTAPQSAVKTTKNISRSMLAMAFVSVAIFSSCQKEGQQTVPSLPGANNTIAATNPGAGQTVAFNCDSTYGTVTLDASGVYNVANFFQGVQGTTGNPPHVAHATYYYSLADNDGGCDGYDLVFNGTANADVSVPSGYTLQYTAATSFANVTASTVGTTVSVFGYNRILMAPPTGNTTINTAHPGWYNYDVVNHIVYPIAEWGVEVTLIVTTDAGVKYKVQLQDLYSNGTPNSTVQANNYPFFKFRYKRLN</sequence>
<dbReference type="EMBL" id="PYGK01000003">
    <property type="protein sequence ID" value="PSL33413.1"/>
    <property type="molecule type" value="Genomic_DNA"/>
</dbReference>
<accession>A0A2P8GHG3</accession>
<evidence type="ECO:0000313" key="2">
    <source>
        <dbReference type="Proteomes" id="UP000240978"/>
    </source>
</evidence>
<evidence type="ECO:0008006" key="3">
    <source>
        <dbReference type="Google" id="ProtNLM"/>
    </source>
</evidence>
<gene>
    <name evidence="1" type="ORF">CLV42_103396</name>
</gene>
<dbReference type="RefSeq" id="WP_146154357.1">
    <property type="nucleotide sequence ID" value="NZ_PYGK01000003.1"/>
</dbReference>
<comment type="caution">
    <text evidence="1">The sequence shown here is derived from an EMBL/GenBank/DDBJ whole genome shotgun (WGS) entry which is preliminary data.</text>
</comment>
<dbReference type="AlphaFoldDB" id="A0A2P8GHG3"/>
<evidence type="ECO:0000313" key="1">
    <source>
        <dbReference type="EMBL" id="PSL33413.1"/>
    </source>
</evidence>
<keyword evidence="2" id="KW-1185">Reference proteome</keyword>
<organism evidence="1 2">
    <name type="scientific">Chitinophaga ginsengisoli</name>
    <dbReference type="NCBI Taxonomy" id="363837"/>
    <lineage>
        <taxon>Bacteria</taxon>
        <taxon>Pseudomonadati</taxon>
        <taxon>Bacteroidota</taxon>
        <taxon>Chitinophagia</taxon>
        <taxon>Chitinophagales</taxon>
        <taxon>Chitinophagaceae</taxon>
        <taxon>Chitinophaga</taxon>
    </lineage>
</organism>
<dbReference type="OrthoDB" id="643242at2"/>
<reference evidence="1 2" key="1">
    <citation type="submission" date="2018-03" db="EMBL/GenBank/DDBJ databases">
        <title>Genomic Encyclopedia of Archaeal and Bacterial Type Strains, Phase II (KMG-II): from individual species to whole genera.</title>
        <authorList>
            <person name="Goeker M."/>
        </authorList>
    </citation>
    <scope>NUCLEOTIDE SEQUENCE [LARGE SCALE GENOMIC DNA]</scope>
    <source>
        <strain evidence="1 2">DSM 18107</strain>
    </source>
</reference>
<proteinExistence type="predicted"/>
<protein>
    <recommendedName>
        <fullName evidence="3">Heme-binding HmuY-like protein</fullName>
    </recommendedName>
</protein>
<dbReference type="Proteomes" id="UP000240978">
    <property type="component" value="Unassembled WGS sequence"/>
</dbReference>